<dbReference type="Gene3D" id="3.30.70.60">
    <property type="match status" value="1"/>
</dbReference>
<proteinExistence type="predicted"/>
<dbReference type="Proteomes" id="UP000179106">
    <property type="component" value="Unassembled WGS sequence"/>
</dbReference>
<evidence type="ECO:0000313" key="3">
    <source>
        <dbReference type="Proteomes" id="UP000179106"/>
    </source>
</evidence>
<name>A0A1G2GS24_9BACT</name>
<gene>
    <name evidence="2" type="ORF">A3B25_00970</name>
</gene>
<keyword evidence="1" id="KW-0812">Transmembrane</keyword>
<sequence length="207" mass="22935">MKQTTKRFLSMILGVVFFVGSIVIYFQLIQPAYGETLKLKSTKASLQSFLDKEKQAIDTVKQLISDYNTKNEKIQQTVSLVLPTDPDVSGAVTQLYGLSQNNNLQFKDVKISVPGLSSVSSQAKGLDPSNLALALQRPIGTLSLSTVLVGSYDDFKEFLSQLQSNIRIFDIKTLSMSPVINIGKDKTPQVIEKYTFSFSVSTYYQSP</sequence>
<evidence type="ECO:0000313" key="2">
    <source>
        <dbReference type="EMBL" id="OGZ52751.1"/>
    </source>
</evidence>
<evidence type="ECO:0008006" key="4">
    <source>
        <dbReference type="Google" id="ProtNLM"/>
    </source>
</evidence>
<dbReference type="AlphaFoldDB" id="A0A1G2GS24"/>
<comment type="caution">
    <text evidence="2">The sequence shown here is derived from an EMBL/GenBank/DDBJ whole genome shotgun (WGS) entry which is preliminary data.</text>
</comment>
<dbReference type="EMBL" id="MHNW01000040">
    <property type="protein sequence ID" value="OGZ52751.1"/>
    <property type="molecule type" value="Genomic_DNA"/>
</dbReference>
<dbReference type="STRING" id="1802126.A3B25_00970"/>
<organism evidence="2 3">
    <name type="scientific">Candidatus Ryanbacteria bacterium RIFCSPLOWO2_01_FULL_48_26</name>
    <dbReference type="NCBI Taxonomy" id="1802126"/>
    <lineage>
        <taxon>Bacteria</taxon>
        <taxon>Candidatus Ryaniibacteriota</taxon>
    </lineage>
</organism>
<protein>
    <recommendedName>
        <fullName evidence="4">Pilus assembly protein PilO</fullName>
    </recommendedName>
</protein>
<keyword evidence="1" id="KW-0472">Membrane</keyword>
<keyword evidence="1" id="KW-1133">Transmembrane helix</keyword>
<evidence type="ECO:0000256" key="1">
    <source>
        <dbReference type="SAM" id="Phobius"/>
    </source>
</evidence>
<reference evidence="2 3" key="1">
    <citation type="journal article" date="2016" name="Nat. Commun.">
        <title>Thousands of microbial genomes shed light on interconnected biogeochemical processes in an aquifer system.</title>
        <authorList>
            <person name="Anantharaman K."/>
            <person name="Brown C.T."/>
            <person name="Hug L.A."/>
            <person name="Sharon I."/>
            <person name="Castelle C.J."/>
            <person name="Probst A.J."/>
            <person name="Thomas B.C."/>
            <person name="Singh A."/>
            <person name="Wilkins M.J."/>
            <person name="Karaoz U."/>
            <person name="Brodie E.L."/>
            <person name="Williams K.H."/>
            <person name="Hubbard S.S."/>
            <person name="Banfield J.F."/>
        </authorList>
    </citation>
    <scope>NUCLEOTIDE SEQUENCE [LARGE SCALE GENOMIC DNA]</scope>
</reference>
<accession>A0A1G2GS24</accession>
<dbReference type="InterPro" id="IPR014717">
    <property type="entry name" value="Transl_elong_EF1B/ribsomal_bS6"/>
</dbReference>
<feature type="transmembrane region" description="Helical" evidence="1">
    <location>
        <begin position="7"/>
        <end position="28"/>
    </location>
</feature>